<accession>M5SJP4</accession>
<organism evidence="2 3">
    <name type="scientific">Rhodopirellula europaea SH398</name>
    <dbReference type="NCBI Taxonomy" id="1263868"/>
    <lineage>
        <taxon>Bacteria</taxon>
        <taxon>Pseudomonadati</taxon>
        <taxon>Planctomycetota</taxon>
        <taxon>Planctomycetia</taxon>
        <taxon>Pirellulales</taxon>
        <taxon>Pirellulaceae</taxon>
        <taxon>Rhodopirellula</taxon>
    </lineage>
</organism>
<sequence>MCDPIQRPVSKANPRSRTRLQKRRAAGNCGVFLRVVRHWTHVFTPEF</sequence>
<protein>
    <submittedName>
        <fullName evidence="2">Uncharacterized protein</fullName>
    </submittedName>
</protein>
<name>M5SJP4_9BACT</name>
<comment type="caution">
    <text evidence="2">The sequence shown here is derived from an EMBL/GenBank/DDBJ whole genome shotgun (WGS) entry which is preliminary data.</text>
</comment>
<evidence type="ECO:0000313" key="2">
    <source>
        <dbReference type="EMBL" id="EMI26434.1"/>
    </source>
</evidence>
<dbReference type="AlphaFoldDB" id="M5SJP4"/>
<dbReference type="Proteomes" id="UP000011996">
    <property type="component" value="Unassembled WGS sequence"/>
</dbReference>
<feature type="region of interest" description="Disordered" evidence="1">
    <location>
        <begin position="1"/>
        <end position="22"/>
    </location>
</feature>
<dbReference type="EMBL" id="ANOF01000092">
    <property type="protein sequence ID" value="EMI26434.1"/>
    <property type="molecule type" value="Genomic_DNA"/>
</dbReference>
<evidence type="ECO:0000313" key="3">
    <source>
        <dbReference type="Proteomes" id="UP000011996"/>
    </source>
</evidence>
<proteinExistence type="predicted"/>
<gene>
    <name evidence="2" type="ORF">RESH_02934</name>
</gene>
<evidence type="ECO:0000256" key="1">
    <source>
        <dbReference type="SAM" id="MobiDB-lite"/>
    </source>
</evidence>
<reference evidence="2 3" key="1">
    <citation type="journal article" date="2013" name="Mar. Genomics">
        <title>Expression of sulfatases in Rhodopirellula baltica and the diversity of sulfatases in the genus Rhodopirellula.</title>
        <authorList>
            <person name="Wegner C.E."/>
            <person name="Richter-Heitmann T."/>
            <person name="Klindworth A."/>
            <person name="Klockow C."/>
            <person name="Richter M."/>
            <person name="Achstetter T."/>
            <person name="Glockner F.O."/>
            <person name="Harder J."/>
        </authorList>
    </citation>
    <scope>NUCLEOTIDE SEQUENCE [LARGE SCALE GENOMIC DNA]</scope>
    <source>
        <strain evidence="2 3">SH398</strain>
    </source>
</reference>